<dbReference type="InterPro" id="IPR036047">
    <property type="entry name" value="F-box-like_dom_sf"/>
</dbReference>
<evidence type="ECO:0000313" key="4">
    <source>
        <dbReference type="Proteomes" id="UP001642502"/>
    </source>
</evidence>
<dbReference type="Pfam" id="PF00646">
    <property type="entry name" value="F-box"/>
    <property type="match status" value="1"/>
</dbReference>
<sequence>MALVQADPSLVLESDRLSRLPVELLLRITHYLTTPELCAVRSCSRTLECALRHFFLLEFFRRKQFMFTEFSLQALLAIARHPLLSQSLRHVSFGVEDYSLANLSSPVTEEQAVNLMMATAQQKTLLANGRALRLLAEAFSLLPNLETVQLRDFPSRTRFRDGPFEAWRSYGLCTARAQLGVESRMLLGKTDDPDFSSRAFVLLMAALAQSNARPANIEVLMHAKVTGLKNFAFDLAPVPRPGLLGVSPENGADVDILPILAGLRRLHLKLQFIFHPHGRGPLATDDPPLTARSQQAAVECLPLHAWLAHCPNIRWLRLNLHKEVRHYNNVFLKRLGSPLPAFYPLPEKSRASRNITMPFATHLRRLDLGHACCRRDVLLDLLSRFPALEQLSLFRFSLMYDNSTAETAQDVWHNFLNALAKGPLGTQLTHLNLNRLGTLKQLNNTYRHTQKTHTVMFEDEESASYSAVFDKSLVSWLKTLPLEVERENSSDVEEEVESDYDTYSDYMSDDLDESESDDDP</sequence>
<dbReference type="InterPro" id="IPR032675">
    <property type="entry name" value="LRR_dom_sf"/>
</dbReference>
<protein>
    <recommendedName>
        <fullName evidence="2">F-box domain-containing protein</fullName>
    </recommendedName>
</protein>
<dbReference type="EMBL" id="CAWUON010000079">
    <property type="protein sequence ID" value="CAK7271886.1"/>
    <property type="molecule type" value="Genomic_DNA"/>
</dbReference>
<dbReference type="CDD" id="cd09917">
    <property type="entry name" value="F-box_SF"/>
    <property type="match status" value="1"/>
</dbReference>
<proteinExistence type="predicted"/>
<dbReference type="InterPro" id="IPR001810">
    <property type="entry name" value="F-box_dom"/>
</dbReference>
<feature type="region of interest" description="Disordered" evidence="1">
    <location>
        <begin position="485"/>
        <end position="520"/>
    </location>
</feature>
<reference evidence="3 4" key="1">
    <citation type="submission" date="2024-01" db="EMBL/GenBank/DDBJ databases">
        <authorList>
            <person name="Allen C."/>
            <person name="Tagirdzhanova G."/>
        </authorList>
    </citation>
    <scope>NUCLEOTIDE SEQUENCE [LARGE SCALE GENOMIC DNA]</scope>
    <source>
        <strain evidence="3 4">CBS 119000</strain>
    </source>
</reference>
<keyword evidence="4" id="KW-1185">Reference proteome</keyword>
<organism evidence="3 4">
    <name type="scientific">Sporothrix epigloea</name>
    <dbReference type="NCBI Taxonomy" id="1892477"/>
    <lineage>
        <taxon>Eukaryota</taxon>
        <taxon>Fungi</taxon>
        <taxon>Dikarya</taxon>
        <taxon>Ascomycota</taxon>
        <taxon>Pezizomycotina</taxon>
        <taxon>Sordariomycetes</taxon>
        <taxon>Sordariomycetidae</taxon>
        <taxon>Ophiostomatales</taxon>
        <taxon>Ophiostomataceae</taxon>
        <taxon>Sporothrix</taxon>
    </lineage>
</organism>
<evidence type="ECO:0000259" key="2">
    <source>
        <dbReference type="PROSITE" id="PS50181"/>
    </source>
</evidence>
<feature type="compositionally biased region" description="Acidic residues" evidence="1">
    <location>
        <begin position="490"/>
        <end position="520"/>
    </location>
</feature>
<accession>A0ABP0DWG6</accession>
<name>A0ABP0DWG6_9PEZI</name>
<dbReference type="Gene3D" id="3.80.10.10">
    <property type="entry name" value="Ribonuclease Inhibitor"/>
    <property type="match status" value="1"/>
</dbReference>
<evidence type="ECO:0000313" key="3">
    <source>
        <dbReference type="EMBL" id="CAK7271886.1"/>
    </source>
</evidence>
<feature type="domain" description="F-box" evidence="2">
    <location>
        <begin position="14"/>
        <end position="63"/>
    </location>
</feature>
<comment type="caution">
    <text evidence="3">The sequence shown here is derived from an EMBL/GenBank/DDBJ whole genome shotgun (WGS) entry which is preliminary data.</text>
</comment>
<dbReference type="Proteomes" id="UP001642502">
    <property type="component" value="Unassembled WGS sequence"/>
</dbReference>
<dbReference type="SUPFAM" id="SSF81383">
    <property type="entry name" value="F-box domain"/>
    <property type="match status" value="1"/>
</dbReference>
<evidence type="ECO:0000256" key="1">
    <source>
        <dbReference type="SAM" id="MobiDB-lite"/>
    </source>
</evidence>
<dbReference type="SUPFAM" id="SSF52047">
    <property type="entry name" value="RNI-like"/>
    <property type="match status" value="1"/>
</dbReference>
<gene>
    <name evidence="3" type="ORF">SEPCBS119000_004836</name>
</gene>
<dbReference type="PROSITE" id="PS50181">
    <property type="entry name" value="FBOX"/>
    <property type="match status" value="1"/>
</dbReference>